<evidence type="ECO:0000256" key="2">
    <source>
        <dbReference type="SAM" id="SignalP"/>
    </source>
</evidence>
<name>A0A4U8UIU1_9FLAO</name>
<evidence type="ECO:0000313" key="4">
    <source>
        <dbReference type="Proteomes" id="UP000003730"/>
    </source>
</evidence>
<keyword evidence="1" id="KW-1133">Transmembrane helix</keyword>
<keyword evidence="4" id="KW-1185">Reference proteome</keyword>
<evidence type="ECO:0008006" key="5">
    <source>
        <dbReference type="Google" id="ProtNLM"/>
    </source>
</evidence>
<dbReference type="Proteomes" id="UP000003730">
    <property type="component" value="Unassembled WGS sequence"/>
</dbReference>
<protein>
    <recommendedName>
        <fullName evidence="5">Signal peptidase</fullName>
    </recommendedName>
</protein>
<organism evidence="3 4">
    <name type="scientific">Bizionia argentinensis JUB59</name>
    <dbReference type="NCBI Taxonomy" id="1046627"/>
    <lineage>
        <taxon>Bacteria</taxon>
        <taxon>Pseudomonadati</taxon>
        <taxon>Bacteroidota</taxon>
        <taxon>Flavobacteriia</taxon>
        <taxon>Flavobacteriales</taxon>
        <taxon>Flavobacteriaceae</taxon>
        <taxon>Bizionia</taxon>
    </lineage>
</organism>
<proteinExistence type="predicted"/>
<comment type="caution">
    <text evidence="3">The sequence shown here is derived from an EMBL/GenBank/DDBJ whole genome shotgun (WGS) entry which is preliminary data.</text>
</comment>
<sequence length="64" mass="6694">MKTQNIKILATILFLLISFVCFSQAAAPPPPGPPPPPGLPIDGGIFSGLILGAIFGAYRLFKAK</sequence>
<accession>A0A4U8UIU1</accession>
<keyword evidence="1" id="KW-0812">Transmembrane</keyword>
<feature type="chain" id="PRO_5020822292" description="Signal peptidase" evidence="2">
    <location>
        <begin position="26"/>
        <end position="64"/>
    </location>
</feature>
<keyword evidence="2" id="KW-0732">Signal</keyword>
<gene>
    <name evidence="3" type="ORF">BZARG_03490</name>
</gene>
<reference evidence="3 4" key="1">
    <citation type="journal article" date="2008" name="Int. J. Syst. Evol. Microbiol.">
        <title>Bizionia argentinensis sp. nov., isolated from surface marine water in Antarctica.</title>
        <authorList>
            <person name="Bercovich A."/>
            <person name="Vazquez S.C."/>
            <person name="Yankilevich P."/>
            <person name="Coria S.H."/>
            <person name="Foti M."/>
            <person name="Hernandez E."/>
            <person name="Vidal A."/>
            <person name="Ruberto L."/>
            <person name="Melo C."/>
            <person name="Marenssi S."/>
            <person name="Criscuolo M."/>
            <person name="Memoli M."/>
            <person name="Arguelles M."/>
            <person name="Mac Cormack W.P."/>
        </authorList>
    </citation>
    <scope>NUCLEOTIDE SEQUENCE [LARGE SCALE GENOMIC DNA]</scope>
    <source>
        <strain evidence="3 4">JUB59</strain>
    </source>
</reference>
<dbReference type="RefSeq" id="WP_040288398.1">
    <property type="nucleotide sequence ID" value="NZ_AFXZ01000034.1"/>
</dbReference>
<keyword evidence="1" id="KW-0472">Membrane</keyword>
<evidence type="ECO:0000256" key="1">
    <source>
        <dbReference type="SAM" id="Phobius"/>
    </source>
</evidence>
<evidence type="ECO:0000313" key="3">
    <source>
        <dbReference type="EMBL" id="TLG99012.1"/>
    </source>
</evidence>
<feature type="transmembrane region" description="Helical" evidence="1">
    <location>
        <begin position="41"/>
        <end position="61"/>
    </location>
</feature>
<dbReference type="AlphaFoldDB" id="A0A4U8UIU1"/>
<feature type="signal peptide" evidence="2">
    <location>
        <begin position="1"/>
        <end position="25"/>
    </location>
</feature>
<dbReference type="EMBL" id="AFXZ01000034">
    <property type="protein sequence ID" value="TLG99012.1"/>
    <property type="molecule type" value="Genomic_DNA"/>
</dbReference>